<dbReference type="EMBL" id="CP021748">
    <property type="protein sequence ID" value="ARX88853.1"/>
    <property type="molecule type" value="Genomic_DNA"/>
</dbReference>
<feature type="region of interest" description="Disordered" evidence="1">
    <location>
        <begin position="292"/>
        <end position="319"/>
    </location>
</feature>
<feature type="region of interest" description="Disordered" evidence="1">
    <location>
        <begin position="58"/>
        <end position="77"/>
    </location>
</feature>
<reference evidence="2 3" key="1">
    <citation type="submission" date="2017-05" db="EMBL/GenBank/DDBJ databases">
        <title>Streptomyces alboflavus Genome sequencing and assembly.</title>
        <authorList>
            <person name="Wang Y."/>
            <person name="Du B."/>
            <person name="Ding Y."/>
            <person name="Liu H."/>
            <person name="Hou Q."/>
            <person name="Liu K."/>
            <person name="Wang C."/>
            <person name="Yao L."/>
        </authorList>
    </citation>
    <scope>NUCLEOTIDE SEQUENCE [LARGE SCALE GENOMIC DNA]</scope>
    <source>
        <strain evidence="2 3">MDJK44</strain>
    </source>
</reference>
<protein>
    <submittedName>
        <fullName evidence="2">Uncharacterized protein</fullName>
    </submittedName>
</protein>
<gene>
    <name evidence="2" type="ORF">SMD44_08340</name>
</gene>
<evidence type="ECO:0000313" key="3">
    <source>
        <dbReference type="Proteomes" id="UP000195880"/>
    </source>
</evidence>
<feature type="compositionally biased region" description="Basic and acidic residues" evidence="1">
    <location>
        <begin position="32"/>
        <end position="44"/>
    </location>
</feature>
<keyword evidence="3" id="KW-1185">Reference proteome</keyword>
<feature type="region of interest" description="Disordered" evidence="1">
    <location>
        <begin position="142"/>
        <end position="277"/>
    </location>
</feature>
<feature type="region of interest" description="Disordered" evidence="1">
    <location>
        <begin position="32"/>
        <end position="52"/>
    </location>
</feature>
<dbReference type="Proteomes" id="UP000195880">
    <property type="component" value="Chromosome"/>
</dbReference>
<evidence type="ECO:0000256" key="1">
    <source>
        <dbReference type="SAM" id="MobiDB-lite"/>
    </source>
</evidence>
<organism evidence="2 3">
    <name type="scientific">Streptomyces alboflavus</name>
    <dbReference type="NCBI Taxonomy" id="67267"/>
    <lineage>
        <taxon>Bacteria</taxon>
        <taxon>Bacillati</taxon>
        <taxon>Actinomycetota</taxon>
        <taxon>Actinomycetes</taxon>
        <taxon>Kitasatosporales</taxon>
        <taxon>Streptomycetaceae</taxon>
        <taxon>Streptomyces</taxon>
    </lineage>
</organism>
<feature type="region of interest" description="Disordered" evidence="1">
    <location>
        <begin position="104"/>
        <end position="129"/>
    </location>
</feature>
<dbReference type="AlphaFoldDB" id="A0A1Z1WQX8"/>
<sequence>MRTTYQAVATMSSGTTRAVAAVDHLHLVEQLADRHHRDDRGPLEERDDLVGGVRQDRAHRLRQHDPAHLPQAGDAERGGRLQLARLHGEESPTQDLGGVRGLVQREADDGGGHGADEMHGAEAPHDRAEGDADPQLLVQIGKVEPEQQLHDERDGTERPHVQPGDAREERAAGEPHQGDDETEGEAERRAVHRQLQRHPDGPQHAVGQQIAEEDLPLPRGVGDQTVGELREQDEDGDAGGPAPVVAGGDDDGVGDGGRRGGRFVGRRPGPGTRLLSGIRSRCGTWLPSGTRLDLDTHGRPSCFSNGSGPMDSGSAPVSKRGVYPVARYSSRPRAGVARW</sequence>
<name>A0A1Z1WQX8_9ACTN</name>
<feature type="compositionally biased region" description="Basic and acidic residues" evidence="1">
    <location>
        <begin position="58"/>
        <end position="67"/>
    </location>
</feature>
<proteinExistence type="predicted"/>
<dbReference type="KEGG" id="salf:SMD44_08340"/>
<accession>A0A1Z1WQX8</accession>
<feature type="compositionally biased region" description="Basic and acidic residues" evidence="1">
    <location>
        <begin position="143"/>
        <end position="189"/>
    </location>
</feature>
<evidence type="ECO:0000313" key="2">
    <source>
        <dbReference type="EMBL" id="ARX88853.1"/>
    </source>
</evidence>